<keyword evidence="3 5" id="KW-0687">Ribonucleoprotein</keyword>
<evidence type="ECO:0000313" key="9">
    <source>
        <dbReference type="Proteomes" id="UP000095765"/>
    </source>
</evidence>
<dbReference type="HAMAP" id="MF_00362">
    <property type="entry name" value="Ribosomal_uL10"/>
    <property type="match status" value="1"/>
</dbReference>
<dbReference type="PROSITE" id="PS01109">
    <property type="entry name" value="RIBOSOMAL_L10"/>
    <property type="match status" value="1"/>
</dbReference>
<evidence type="ECO:0000313" key="7">
    <source>
        <dbReference type="EMBL" id="OUP67932.1"/>
    </source>
</evidence>
<dbReference type="GO" id="GO:0006412">
    <property type="term" value="P:translation"/>
    <property type="evidence" value="ECO:0007669"/>
    <property type="project" value="UniProtKB-UniRule"/>
</dbReference>
<evidence type="ECO:0000256" key="3">
    <source>
        <dbReference type="ARBA" id="ARBA00023274"/>
    </source>
</evidence>
<proteinExistence type="inferred from homology"/>
<protein>
    <recommendedName>
        <fullName evidence="4 5">Large ribosomal subunit protein uL10</fullName>
    </recommendedName>
</protein>
<evidence type="ECO:0000313" key="11">
    <source>
        <dbReference type="Proteomes" id="UP000260828"/>
    </source>
</evidence>
<comment type="subunit">
    <text evidence="5">Part of the ribosomal stalk of the 50S ribosomal subunit. The N-terminus interacts with L11 and the large rRNA to form the base of the stalk. The C-terminus forms an elongated spine to which L12 dimers bind in a sequential fashion forming a multimeric L10(L12)X complex.</text>
</comment>
<dbReference type="OrthoDB" id="9808307at2"/>
<evidence type="ECO:0000313" key="6">
    <source>
        <dbReference type="EMBL" id="CUP94697.1"/>
    </source>
</evidence>
<keyword evidence="5" id="KW-0699">rRNA-binding</keyword>
<evidence type="ECO:0000256" key="1">
    <source>
        <dbReference type="ARBA" id="ARBA00008889"/>
    </source>
</evidence>
<dbReference type="CDD" id="cd05797">
    <property type="entry name" value="Ribosomal_L10"/>
    <property type="match status" value="1"/>
</dbReference>
<dbReference type="NCBIfam" id="NF000955">
    <property type="entry name" value="PRK00099.1-1"/>
    <property type="match status" value="1"/>
</dbReference>
<comment type="function">
    <text evidence="5">Forms part of the ribosomal stalk, playing a central role in the interaction of the ribosome with GTP-bound translation factors.</text>
</comment>
<dbReference type="InterPro" id="IPR043141">
    <property type="entry name" value="Ribosomal_uL10-like_sf"/>
</dbReference>
<dbReference type="InterPro" id="IPR001790">
    <property type="entry name" value="Ribosomal_uL10"/>
</dbReference>
<dbReference type="Proteomes" id="UP000260828">
    <property type="component" value="Unassembled WGS sequence"/>
</dbReference>
<dbReference type="InterPro" id="IPR022973">
    <property type="entry name" value="Ribosomal_uL10_bac"/>
</dbReference>
<sequence>MPSEKILQRKKDEVVALTEKLKAATAGVLVDYKGITVADDTKLRKELREAGVEYSIVKNTMLRFAAKQVGYEALDSVLEGPTALAVSKDDPVAAAKILTKYAEDHKDKFTVKAGFVDGGVIDAAKVAELGKLPNRETLLSMLCSALQGNIRGLAVAINAIAEKNGEGAPAEEAAAE</sequence>
<dbReference type="Gene3D" id="3.30.70.1730">
    <property type="match status" value="1"/>
</dbReference>
<dbReference type="EMBL" id="CZBE01000018">
    <property type="protein sequence ID" value="CUP94697.1"/>
    <property type="molecule type" value="Genomic_DNA"/>
</dbReference>
<dbReference type="InterPro" id="IPR047865">
    <property type="entry name" value="Ribosomal_uL10_bac_type"/>
</dbReference>
<gene>
    <name evidence="5 6" type="primary">rplJ</name>
    <name evidence="7" type="ORF">B5F11_15865</name>
    <name evidence="8" type="ORF">DXC40_06575</name>
    <name evidence="6" type="ORF">ERS852551_02498</name>
</gene>
<dbReference type="GeneID" id="72464161"/>
<dbReference type="Proteomes" id="UP000095765">
    <property type="component" value="Unassembled WGS sequence"/>
</dbReference>
<comment type="similarity">
    <text evidence="1 5">Belongs to the universal ribosomal protein uL10 family.</text>
</comment>
<dbReference type="SUPFAM" id="SSF160369">
    <property type="entry name" value="Ribosomal protein L10-like"/>
    <property type="match status" value="1"/>
</dbReference>
<reference evidence="10" key="2">
    <citation type="submission" date="2017-04" db="EMBL/GenBank/DDBJ databases">
        <title>Function of individual gut microbiota members based on whole genome sequencing of pure cultures obtained from chicken caecum.</title>
        <authorList>
            <person name="Medvecky M."/>
            <person name="Cejkova D."/>
            <person name="Polansky O."/>
            <person name="Karasova D."/>
            <person name="Kubasova T."/>
            <person name="Cizek A."/>
            <person name="Rychlik I."/>
        </authorList>
    </citation>
    <scope>NUCLEOTIDE SEQUENCE [LARGE SCALE GENOMIC DNA]</scope>
    <source>
        <strain evidence="10">An175</strain>
    </source>
</reference>
<organism evidence="6 9">
    <name type="scientific">Anaerotruncus colihominis</name>
    <dbReference type="NCBI Taxonomy" id="169435"/>
    <lineage>
        <taxon>Bacteria</taxon>
        <taxon>Bacillati</taxon>
        <taxon>Bacillota</taxon>
        <taxon>Clostridia</taxon>
        <taxon>Eubacteriales</taxon>
        <taxon>Oscillospiraceae</taxon>
        <taxon>Anaerotruncus</taxon>
    </lineage>
</organism>
<dbReference type="Pfam" id="PF00466">
    <property type="entry name" value="Ribosomal_L10"/>
    <property type="match status" value="1"/>
</dbReference>
<evidence type="ECO:0000313" key="8">
    <source>
        <dbReference type="EMBL" id="RGE68949.1"/>
    </source>
</evidence>
<keyword evidence="5" id="KW-0694">RNA-binding</keyword>
<evidence type="ECO:0000256" key="5">
    <source>
        <dbReference type="HAMAP-Rule" id="MF_00362"/>
    </source>
</evidence>
<evidence type="ECO:0000256" key="4">
    <source>
        <dbReference type="ARBA" id="ARBA00035202"/>
    </source>
</evidence>
<dbReference type="InterPro" id="IPR002363">
    <property type="entry name" value="Ribosomal_uL10_CS_bac"/>
</dbReference>
<evidence type="ECO:0000313" key="10">
    <source>
        <dbReference type="Proteomes" id="UP000196386"/>
    </source>
</evidence>
<dbReference type="Proteomes" id="UP000196386">
    <property type="component" value="Unassembled WGS sequence"/>
</dbReference>
<dbReference type="GO" id="GO:0003735">
    <property type="term" value="F:structural constituent of ribosome"/>
    <property type="evidence" value="ECO:0007669"/>
    <property type="project" value="InterPro"/>
</dbReference>
<evidence type="ECO:0000256" key="2">
    <source>
        <dbReference type="ARBA" id="ARBA00022980"/>
    </source>
</evidence>
<dbReference type="GO" id="GO:0015934">
    <property type="term" value="C:large ribosomal subunit"/>
    <property type="evidence" value="ECO:0007669"/>
    <property type="project" value="InterPro"/>
</dbReference>
<dbReference type="GO" id="GO:0070180">
    <property type="term" value="F:large ribosomal subunit rRNA binding"/>
    <property type="evidence" value="ECO:0007669"/>
    <property type="project" value="UniProtKB-UniRule"/>
</dbReference>
<dbReference type="AlphaFoldDB" id="A0A174SFI4"/>
<dbReference type="EMBL" id="NFKP01000024">
    <property type="protein sequence ID" value="OUP67932.1"/>
    <property type="molecule type" value="Genomic_DNA"/>
</dbReference>
<accession>A0A174SFI4</accession>
<reference evidence="7" key="3">
    <citation type="journal article" date="2018" name="BMC Genomics">
        <title>Whole genome sequencing and function prediction of 133 gut anaerobes isolated from chicken caecum in pure cultures.</title>
        <authorList>
            <person name="Medvecky M."/>
            <person name="Cejkova D."/>
            <person name="Polansky O."/>
            <person name="Karasova D."/>
            <person name="Kubasova T."/>
            <person name="Cizek A."/>
            <person name="Rychlik I."/>
        </authorList>
    </citation>
    <scope>NUCLEOTIDE SEQUENCE</scope>
    <source>
        <strain evidence="7">An175</strain>
    </source>
</reference>
<reference evidence="6 9" key="1">
    <citation type="submission" date="2015-09" db="EMBL/GenBank/DDBJ databases">
        <authorList>
            <consortium name="Pathogen Informatics"/>
        </authorList>
    </citation>
    <scope>NUCLEOTIDE SEQUENCE [LARGE SCALE GENOMIC DNA]</scope>
    <source>
        <strain evidence="6 9">2789STDY5834939</strain>
    </source>
</reference>
<keyword evidence="2 5" id="KW-0689">Ribosomal protein</keyword>
<name>A0A174SFI4_9FIRM</name>
<reference evidence="8 11" key="4">
    <citation type="submission" date="2018-08" db="EMBL/GenBank/DDBJ databases">
        <title>A genome reference for cultivated species of the human gut microbiota.</title>
        <authorList>
            <person name="Zou Y."/>
            <person name="Xue W."/>
            <person name="Luo G."/>
        </authorList>
    </citation>
    <scope>NUCLEOTIDE SEQUENCE [LARGE SCALE GENOMIC DNA]</scope>
    <source>
        <strain evidence="8 11">TF05-12AC</strain>
    </source>
</reference>
<dbReference type="PANTHER" id="PTHR11560">
    <property type="entry name" value="39S RIBOSOMAL PROTEIN L10, MITOCHONDRIAL"/>
    <property type="match status" value="1"/>
</dbReference>
<dbReference type="EMBL" id="QVME01000002">
    <property type="protein sequence ID" value="RGE68949.1"/>
    <property type="molecule type" value="Genomic_DNA"/>
</dbReference>
<dbReference type="RefSeq" id="WP_006876584.1">
    <property type="nucleotide sequence ID" value="NZ_CABIWA010000005.1"/>
</dbReference>